<keyword evidence="4" id="KW-1133">Transmembrane helix</keyword>
<reference evidence="5" key="1">
    <citation type="journal article" date="2016" name="Nat. Genet.">
        <title>A high-quality carrot genome assembly provides new insights into carotenoid accumulation and asterid genome evolution.</title>
        <authorList>
            <person name="Iorizzo M."/>
            <person name="Ellison S."/>
            <person name="Senalik D."/>
            <person name="Zeng P."/>
            <person name="Satapoomin P."/>
            <person name="Huang J."/>
            <person name="Bowman M."/>
            <person name="Iovene M."/>
            <person name="Sanseverino W."/>
            <person name="Cavagnaro P."/>
            <person name="Yildiz M."/>
            <person name="Macko-Podgorni A."/>
            <person name="Moranska E."/>
            <person name="Grzebelus E."/>
            <person name="Grzebelus D."/>
            <person name="Ashrafi H."/>
            <person name="Zheng Z."/>
            <person name="Cheng S."/>
            <person name="Spooner D."/>
            <person name="Van Deynze A."/>
            <person name="Simon P."/>
        </authorList>
    </citation>
    <scope>NUCLEOTIDE SEQUENCE</scope>
    <source>
        <tissue evidence="5">Leaf</tissue>
    </source>
</reference>
<dbReference type="InterPro" id="IPR044839">
    <property type="entry name" value="NDR1-like"/>
</dbReference>
<dbReference type="Proteomes" id="UP000077755">
    <property type="component" value="Chromosome 2"/>
</dbReference>
<comment type="subcellular location">
    <subcellularLocation>
        <location evidence="1">Membrane</location>
    </subcellularLocation>
</comment>
<feature type="region of interest" description="Disordered" evidence="3">
    <location>
        <begin position="1"/>
        <end position="36"/>
    </location>
</feature>
<sequence length="226" mass="25150">MREDDESQVSPLTASEIYLRSDERSSSSSAPYHGPRHQQETSKLIVYVLITFASFMTIFIIFGSIFFLARSPKARLRSVTITNLQANSNASSFNNTNLATLNMTMTGEITIDNGKNFGRFELENHKASVIYENVSMGEGDVFGGNFGAGKTGSRNITVQVRSNEYLSNNTNFKREIESGFVSLISYGRLRGKVHVTDVIKKHKIAVLNCTMTLNLRDKAIQDLVCT</sequence>
<evidence type="ECO:0000313" key="5">
    <source>
        <dbReference type="EMBL" id="WOG90193.1"/>
    </source>
</evidence>
<accession>A0AAF1APC2</accession>
<feature type="transmembrane region" description="Helical" evidence="4">
    <location>
        <begin position="44"/>
        <end position="69"/>
    </location>
</feature>
<keyword evidence="2 4" id="KW-0472">Membrane</keyword>
<reference evidence="5" key="2">
    <citation type="submission" date="2022-03" db="EMBL/GenBank/DDBJ databases">
        <title>Draft title - Genomic analysis of global carrot germplasm unveils the trajectory of domestication and the origin of high carotenoid orange carrot.</title>
        <authorList>
            <person name="Iorizzo M."/>
            <person name="Ellison S."/>
            <person name="Senalik D."/>
            <person name="Macko-Podgorni A."/>
            <person name="Grzebelus D."/>
            <person name="Bostan H."/>
            <person name="Rolling W."/>
            <person name="Curaba J."/>
            <person name="Simon P."/>
        </authorList>
    </citation>
    <scope>NUCLEOTIDE SEQUENCE</scope>
    <source>
        <tissue evidence="5">Leaf</tissue>
    </source>
</reference>
<keyword evidence="6" id="KW-1185">Reference proteome</keyword>
<dbReference type="KEGG" id="dcr:108208084"/>
<dbReference type="GO" id="GO:0005886">
    <property type="term" value="C:plasma membrane"/>
    <property type="evidence" value="ECO:0007669"/>
    <property type="project" value="TreeGrafter"/>
</dbReference>
<evidence type="ECO:0000256" key="2">
    <source>
        <dbReference type="ARBA" id="ARBA00023136"/>
    </source>
</evidence>
<keyword evidence="4" id="KW-0812">Transmembrane</keyword>
<evidence type="ECO:0000256" key="1">
    <source>
        <dbReference type="ARBA" id="ARBA00004370"/>
    </source>
</evidence>
<dbReference type="PANTHER" id="PTHR31234">
    <property type="entry name" value="LATE EMBRYOGENESIS ABUNDANT (LEA) HYDROXYPROLINE-RICH GLYCOPROTEIN FAMILY"/>
    <property type="match status" value="1"/>
</dbReference>
<dbReference type="PANTHER" id="PTHR31234:SF3">
    <property type="entry name" value="LATE EMBRYOGENESIS ABUNDANT (LEA) HYDROXYPROLINE-RICH GLYCOPROTEIN FAMILY"/>
    <property type="match status" value="1"/>
</dbReference>
<organism evidence="5 6">
    <name type="scientific">Daucus carota subsp. sativus</name>
    <name type="common">Carrot</name>
    <dbReference type="NCBI Taxonomy" id="79200"/>
    <lineage>
        <taxon>Eukaryota</taxon>
        <taxon>Viridiplantae</taxon>
        <taxon>Streptophyta</taxon>
        <taxon>Embryophyta</taxon>
        <taxon>Tracheophyta</taxon>
        <taxon>Spermatophyta</taxon>
        <taxon>Magnoliopsida</taxon>
        <taxon>eudicotyledons</taxon>
        <taxon>Gunneridae</taxon>
        <taxon>Pentapetalae</taxon>
        <taxon>asterids</taxon>
        <taxon>campanulids</taxon>
        <taxon>Apiales</taxon>
        <taxon>Apiaceae</taxon>
        <taxon>Apioideae</taxon>
        <taxon>Scandiceae</taxon>
        <taxon>Daucinae</taxon>
        <taxon>Daucus</taxon>
        <taxon>Daucus sect. Daucus</taxon>
    </lineage>
</organism>
<dbReference type="AlphaFoldDB" id="A0AAF1APC2"/>
<evidence type="ECO:0000313" key="6">
    <source>
        <dbReference type="Proteomes" id="UP000077755"/>
    </source>
</evidence>
<proteinExistence type="predicted"/>
<gene>
    <name evidence="5" type="ORF">DCAR_0209436</name>
</gene>
<dbReference type="EMBL" id="CP093344">
    <property type="protein sequence ID" value="WOG90193.1"/>
    <property type="molecule type" value="Genomic_DNA"/>
</dbReference>
<dbReference type="OMA" id="RASEMMK"/>
<name>A0AAF1APC2_DAUCS</name>
<evidence type="ECO:0008006" key="7">
    <source>
        <dbReference type="Google" id="ProtNLM"/>
    </source>
</evidence>
<dbReference type="GO" id="GO:0098542">
    <property type="term" value="P:defense response to other organism"/>
    <property type="evidence" value="ECO:0007669"/>
    <property type="project" value="InterPro"/>
</dbReference>
<evidence type="ECO:0000256" key="4">
    <source>
        <dbReference type="SAM" id="Phobius"/>
    </source>
</evidence>
<protein>
    <recommendedName>
        <fullName evidence="7">Late embryogenesis abundant protein LEA-2 subgroup domain-containing protein</fullName>
    </recommendedName>
</protein>
<evidence type="ECO:0000256" key="3">
    <source>
        <dbReference type="SAM" id="MobiDB-lite"/>
    </source>
</evidence>